<dbReference type="RefSeq" id="WP_117450779.1">
    <property type="nucleotide sequence ID" value="NZ_CABJDD010000003.1"/>
</dbReference>
<proteinExistence type="predicted"/>
<name>A0AA41FEA3_9FIRM</name>
<protein>
    <recommendedName>
        <fullName evidence="3">4-hydroxythreonine-4-phosphate dehydrogenase</fullName>
    </recommendedName>
</protein>
<dbReference type="EMBL" id="WQPS01000012">
    <property type="protein sequence ID" value="MBT9810002.1"/>
    <property type="molecule type" value="Genomic_DNA"/>
</dbReference>
<dbReference type="SUPFAM" id="SSF51569">
    <property type="entry name" value="Aldolase"/>
    <property type="match status" value="1"/>
</dbReference>
<gene>
    <name evidence="1" type="ORF">GPL26_10150</name>
</gene>
<comment type="caution">
    <text evidence="1">The sequence shown here is derived from an EMBL/GenBank/DDBJ whole genome shotgun (WGS) entry which is preliminary data.</text>
</comment>
<dbReference type="InterPro" id="IPR013785">
    <property type="entry name" value="Aldolase_TIM"/>
</dbReference>
<dbReference type="AlphaFoldDB" id="A0AA41FEA3"/>
<dbReference type="Proteomes" id="UP000708338">
    <property type="component" value="Unassembled WGS sequence"/>
</dbReference>
<accession>A0AA41FEA3</accession>
<evidence type="ECO:0000313" key="2">
    <source>
        <dbReference type="Proteomes" id="UP000708338"/>
    </source>
</evidence>
<sequence>MKTKLIVMLTHHDKTVTNALETFNQVKDLEVDCWGFKDVGIPRNEMEDLLKALKDAKKETFLEVVTYSESQCMAGAKLAVEMGFDYLMGTIFYPSVWEYLKDKNIKYFPFVGKVSGSPSILEGTAEEIVQQGKELADMGVSGFDILAYRHTGDAEGIAREFVKEMKVPVVVAGSVNSRARMRFVEDIGAWGYTMGSALFEKDYVKDGTFRDNLKAVIDLMNSIN</sequence>
<reference evidence="1" key="1">
    <citation type="journal article" date="2021" name="Gut Microbes">
        <title>A synthetic consortium of 100 gut commensals modulates the composition and function in a colon model of the microbiome of elderly subjects.</title>
        <authorList>
            <person name="Perez M."/>
            <person name="Ntemiri A."/>
            <person name="Tan H."/>
            <person name="Harris H.M.B."/>
            <person name="Roager H.M."/>
            <person name="Ribiere C."/>
            <person name="O'Toole P.W."/>
        </authorList>
    </citation>
    <scope>NUCLEOTIDE SEQUENCE</scope>
    <source>
        <strain evidence="1">MCC335</strain>
    </source>
</reference>
<dbReference type="Gene3D" id="3.20.20.70">
    <property type="entry name" value="Aldolase class I"/>
    <property type="match status" value="1"/>
</dbReference>
<organism evidence="1 2">
    <name type="scientific">Enterocloster citroniae</name>
    <dbReference type="NCBI Taxonomy" id="358743"/>
    <lineage>
        <taxon>Bacteria</taxon>
        <taxon>Bacillati</taxon>
        <taxon>Bacillota</taxon>
        <taxon>Clostridia</taxon>
        <taxon>Lachnospirales</taxon>
        <taxon>Lachnospiraceae</taxon>
        <taxon>Enterocloster</taxon>
    </lineage>
</organism>
<evidence type="ECO:0008006" key="3">
    <source>
        <dbReference type="Google" id="ProtNLM"/>
    </source>
</evidence>
<evidence type="ECO:0000313" key="1">
    <source>
        <dbReference type="EMBL" id="MBT9810002.1"/>
    </source>
</evidence>